<evidence type="ECO:0000313" key="3">
    <source>
        <dbReference type="EMBL" id="THF53008.1"/>
    </source>
</evidence>
<comment type="caution">
    <text evidence="3">The sequence shown here is derived from an EMBL/GenBank/DDBJ whole genome shotgun (WGS) entry which is preliminary data.</text>
</comment>
<dbReference type="GO" id="GO:0006508">
    <property type="term" value="P:proteolysis"/>
    <property type="evidence" value="ECO:0007669"/>
    <property type="project" value="InterPro"/>
</dbReference>
<dbReference type="GO" id="GO:0004197">
    <property type="term" value="F:cysteine-type endopeptidase activity"/>
    <property type="evidence" value="ECO:0007669"/>
    <property type="project" value="InterPro"/>
</dbReference>
<proteinExistence type="predicted"/>
<keyword evidence="4" id="KW-1185">Reference proteome</keyword>
<dbReference type="OrthoDB" id="174931at2"/>
<sequence>MNKIALCIGVDVVKGLTPLNKAADSARKFSEWAKKQEYDTELFIDSEVKKVNRRQILDRMASILDSRKYEQLIIFFSGHGVMRSLRNEVWLLSDANYDGSEMVDVRGTIDMAREAGIPHVLIISDACRTFTKGSSFNYGQGDIFPISKMGSNSSTVDVLYACRPGKPALEVKEEEWYGVFAETLLDVLEGNQPKSIKESSDDPKYWFISAYELKETLPDLVQAKVIAIGSKLDQKPDVTVEYINPKPPISKFNKKPNNGLKSGGGAPPPPPNFNEVTALEQMEPGKISFEGLVLLPVEKEETQQEKIDKISEQISKGEPVDLNFSYNRALVKPFKLAGNRQNNSISIDFPFQKSDYGFTVKGIKVKEVWVEGGKCTIKERIFKNKIFVTDILIPSDIESSNGLLVLENGCSLPLAILKGYIGVLVFKDERLLTINYKPVQRNEHAYRTYLENIDKIEEARSFVAYAANEGFDYSKVFSNVFNSKNQFDFDDAGSFLRIGKSLDPSLALYASYAFRQEGKFDKIKSVLTYLRFDNSTILFDVAMLGNELYEHNLASQCPLMSAGWSYQHLFKDRVASEFIDSSKYLDTGLWTMFKPEGTAILMKIINQQI</sequence>
<feature type="domain" description="Peptidase C14 caspase" evidence="2">
    <location>
        <begin position="3"/>
        <end position="192"/>
    </location>
</feature>
<dbReference type="Gene3D" id="3.40.50.1460">
    <property type="match status" value="1"/>
</dbReference>
<dbReference type="Proteomes" id="UP000307507">
    <property type="component" value="Unassembled WGS sequence"/>
</dbReference>
<name>A0A4S4A3Y1_9FLAO</name>
<dbReference type="Pfam" id="PF00656">
    <property type="entry name" value="Peptidase_C14"/>
    <property type="match status" value="1"/>
</dbReference>
<evidence type="ECO:0000259" key="2">
    <source>
        <dbReference type="Pfam" id="PF00656"/>
    </source>
</evidence>
<dbReference type="AlphaFoldDB" id="A0A4S4A3Y1"/>
<dbReference type="InterPro" id="IPR029030">
    <property type="entry name" value="Caspase-like_dom_sf"/>
</dbReference>
<protein>
    <submittedName>
        <fullName evidence="3">Caspase family protein</fullName>
    </submittedName>
</protein>
<feature type="region of interest" description="Disordered" evidence="1">
    <location>
        <begin position="250"/>
        <end position="273"/>
    </location>
</feature>
<evidence type="ECO:0000256" key="1">
    <source>
        <dbReference type="SAM" id="MobiDB-lite"/>
    </source>
</evidence>
<dbReference type="InterPro" id="IPR011600">
    <property type="entry name" value="Pept_C14_caspase"/>
</dbReference>
<organism evidence="3 4">
    <name type="scientific">Flavobacterium supellecticarium</name>
    <dbReference type="NCBI Taxonomy" id="2565924"/>
    <lineage>
        <taxon>Bacteria</taxon>
        <taxon>Pseudomonadati</taxon>
        <taxon>Bacteroidota</taxon>
        <taxon>Flavobacteriia</taxon>
        <taxon>Flavobacteriales</taxon>
        <taxon>Flavobacteriaceae</taxon>
        <taxon>Flavobacterium</taxon>
    </lineage>
</organism>
<reference evidence="3 4" key="1">
    <citation type="submission" date="2019-04" db="EMBL/GenBank/DDBJ databases">
        <title>Flavobacterium sp. nov. isolated from construction timber.</title>
        <authorList>
            <person name="Lin S.-Y."/>
            <person name="Chang C.-T."/>
            <person name="Young C.-C."/>
        </authorList>
    </citation>
    <scope>NUCLEOTIDE SEQUENCE [LARGE SCALE GENOMIC DNA]</scope>
    <source>
        <strain evidence="3 4">CC-CTC003</strain>
    </source>
</reference>
<dbReference type="RefSeq" id="WP_136401533.1">
    <property type="nucleotide sequence ID" value="NZ_SSNZ01000001.1"/>
</dbReference>
<accession>A0A4S4A3Y1</accession>
<dbReference type="SUPFAM" id="SSF52129">
    <property type="entry name" value="Caspase-like"/>
    <property type="match status" value="1"/>
</dbReference>
<dbReference type="EMBL" id="SSNZ01000001">
    <property type="protein sequence ID" value="THF53008.1"/>
    <property type="molecule type" value="Genomic_DNA"/>
</dbReference>
<gene>
    <name evidence="3" type="ORF">E6C50_02025</name>
</gene>
<evidence type="ECO:0000313" key="4">
    <source>
        <dbReference type="Proteomes" id="UP000307507"/>
    </source>
</evidence>